<keyword evidence="3 6" id="KW-1133">Transmembrane helix</keyword>
<accession>A0A347W0C5</accession>
<keyword evidence="2 5" id="KW-0812">Transmembrane</keyword>
<comment type="subcellular location">
    <subcellularLocation>
        <location evidence="1 5">Membrane</location>
        <topology evidence="1 5">Multi-pass membrane protein</topology>
    </subcellularLocation>
</comment>
<evidence type="ECO:0000256" key="4">
    <source>
        <dbReference type="ARBA" id="ARBA00023136"/>
    </source>
</evidence>
<dbReference type="Pfam" id="PF02096">
    <property type="entry name" value="60KD_IMP"/>
    <property type="match status" value="1"/>
</dbReference>
<feature type="transmembrane region" description="Helical" evidence="6">
    <location>
        <begin position="182"/>
        <end position="205"/>
    </location>
</feature>
<comment type="caution">
    <text evidence="9">The sequence shown here is derived from an EMBL/GenBank/DDBJ whole genome shotgun (WGS) entry which is preliminary data.</text>
</comment>
<dbReference type="EMBL" id="QBIU01000001">
    <property type="protein sequence ID" value="MWV68964.1"/>
    <property type="molecule type" value="Genomic_DNA"/>
</dbReference>
<keyword evidence="10" id="KW-1185">Reference proteome</keyword>
<dbReference type="InterPro" id="IPR001708">
    <property type="entry name" value="YidC/ALB3/OXA1/COX18"/>
</dbReference>
<dbReference type="OrthoDB" id="5322086at2"/>
<evidence type="ECO:0000313" key="11">
    <source>
        <dbReference type="Proteomes" id="UP000477070"/>
    </source>
</evidence>
<evidence type="ECO:0000313" key="8">
    <source>
        <dbReference type="EMBL" id="MWV68964.1"/>
    </source>
</evidence>
<feature type="transmembrane region" description="Helical" evidence="6">
    <location>
        <begin position="101"/>
        <end position="123"/>
    </location>
</feature>
<gene>
    <name evidence="8" type="ORF">DCO61_02710</name>
    <name evidence="9" type="ORF">LS64_007415</name>
</gene>
<proteinExistence type="inferred from homology"/>
<dbReference type="GO" id="GO:0032977">
    <property type="term" value="F:membrane insertase activity"/>
    <property type="evidence" value="ECO:0007669"/>
    <property type="project" value="InterPro"/>
</dbReference>
<dbReference type="STRING" id="1548018.LS64_08435"/>
<reference evidence="8 11" key="4">
    <citation type="submission" date="2019-12" db="EMBL/GenBank/DDBJ databases">
        <title>Multi-Generational Helicobacter saguini Isolates.</title>
        <authorList>
            <person name="Mannion A."/>
            <person name="Shen Z."/>
            <person name="Fox J.G."/>
        </authorList>
    </citation>
    <scope>NUCLEOTIDE SEQUENCE [LARGE SCALE GENOMIC DNA]</scope>
    <source>
        <strain evidence="8">16-048</strain>
        <strain evidence="11">16-048 (F4)</strain>
    </source>
</reference>
<evidence type="ECO:0000256" key="6">
    <source>
        <dbReference type="SAM" id="Phobius"/>
    </source>
</evidence>
<feature type="transmembrane region" description="Helical" evidence="6">
    <location>
        <begin position="144"/>
        <end position="170"/>
    </location>
</feature>
<evidence type="ECO:0000256" key="3">
    <source>
        <dbReference type="ARBA" id="ARBA00022989"/>
    </source>
</evidence>
<evidence type="ECO:0000256" key="1">
    <source>
        <dbReference type="ARBA" id="ARBA00004141"/>
    </source>
</evidence>
<reference evidence="9" key="3">
    <citation type="submission" date="2018-04" db="EMBL/GenBank/DDBJ databases">
        <authorList>
            <person name="Sheh A."/>
            <person name="Shen Z."/>
            <person name="Mannion A.J."/>
            <person name="Fox J.G."/>
        </authorList>
    </citation>
    <scope>NUCLEOTIDE SEQUENCE</scope>
    <source>
        <strain evidence="9">MIT 97-6194</strain>
    </source>
</reference>
<feature type="domain" description="Membrane insertase YidC/Oxa/ALB C-terminal" evidence="7">
    <location>
        <begin position="33"/>
        <end position="217"/>
    </location>
</feature>
<sequence>MISDVLYYVCIFPLEQVLSWLLDRCIRWTRSSGAGVILASLIINIILFKLFLYTDKKAAQEATLKAKLDSRIKAWKSVYKGAKLYAFTQTLYRQNHYHPIYALRSLGGLSLQIPFFWAMYLVIKDSNSFKEKSFLWISDLSLPDSLNLAGLSIHLLPLLMTLFTLINVYFTSSEFASRLQGVAISLLFLVLLYNMPSALVLYWCVNMFIAMVKTIVATQILSKNENIESNLQDSIPNAHSINILSPTHHPISEEDSILNAAHHPISENAHHPIPKGIKV</sequence>
<reference evidence="9 10" key="1">
    <citation type="journal article" date="2014" name="Genome Announc.">
        <title>Draft genome sequences of eight enterohepatic helicobacter species isolated from both laboratory and wild rodents.</title>
        <authorList>
            <person name="Sheh A."/>
            <person name="Shen Z."/>
            <person name="Fox J.G."/>
        </authorList>
    </citation>
    <scope>NUCLEOTIDE SEQUENCE [LARGE SCALE GENOMIC DNA]</scope>
    <source>
        <strain evidence="9 10">MIT 97-6194</strain>
    </source>
</reference>
<reference evidence="9 10" key="2">
    <citation type="journal article" date="2016" name="Infect. Immun.">
        <title>Helicobacter saguini, a Novel Helicobacter Isolated from Cotton-Top Tamarins with Ulcerative Colitis, Has Proinflammatory Properties and Induces Typhlocolitis and Dysplasia in Gnotobiotic IL-10-/- Mice.</title>
        <authorList>
            <person name="Shen Z."/>
            <person name="Mannion A."/>
            <person name="Whary M.T."/>
            <person name="Muthupalani S."/>
            <person name="Sheh A."/>
            <person name="Feng Y."/>
            <person name="Gong G."/>
            <person name="Vandamme P."/>
            <person name="Holcombe H.R."/>
            <person name="Paster B.J."/>
            <person name="Fox J.G."/>
        </authorList>
    </citation>
    <scope>NUCLEOTIDE SEQUENCE [LARGE SCALE GENOMIC DNA]</scope>
    <source>
        <strain evidence="9 10">MIT 97-6194</strain>
    </source>
</reference>
<organism evidence="9 10">
    <name type="scientific">Helicobacter saguini</name>
    <dbReference type="NCBI Taxonomy" id="1548018"/>
    <lineage>
        <taxon>Bacteria</taxon>
        <taxon>Pseudomonadati</taxon>
        <taxon>Campylobacterota</taxon>
        <taxon>Epsilonproteobacteria</taxon>
        <taxon>Campylobacterales</taxon>
        <taxon>Helicobacteraceae</taxon>
        <taxon>Helicobacter</taxon>
    </lineage>
</organism>
<evidence type="ECO:0000259" key="7">
    <source>
        <dbReference type="Pfam" id="PF02096"/>
    </source>
</evidence>
<evidence type="ECO:0000256" key="2">
    <source>
        <dbReference type="ARBA" id="ARBA00022692"/>
    </source>
</evidence>
<keyword evidence="4 6" id="KW-0472">Membrane</keyword>
<dbReference type="InterPro" id="IPR028055">
    <property type="entry name" value="YidC/Oxa/ALB_C"/>
</dbReference>
<dbReference type="PANTHER" id="PTHR12428">
    <property type="entry name" value="OXA1"/>
    <property type="match status" value="1"/>
</dbReference>
<dbReference type="Proteomes" id="UP000477070">
    <property type="component" value="Unassembled WGS sequence"/>
</dbReference>
<evidence type="ECO:0000313" key="10">
    <source>
        <dbReference type="Proteomes" id="UP000029714"/>
    </source>
</evidence>
<protein>
    <recommendedName>
        <fullName evidence="7">Membrane insertase YidC/Oxa/ALB C-terminal domain-containing protein</fullName>
    </recommendedName>
</protein>
<comment type="similarity">
    <text evidence="5">Belongs to the OXA1/ALB3/YidC family.</text>
</comment>
<dbReference type="AlphaFoldDB" id="A0A347W0C5"/>
<name>A0A347W0C5_9HELI</name>
<feature type="transmembrane region" description="Helical" evidence="6">
    <location>
        <begin position="34"/>
        <end position="53"/>
    </location>
</feature>
<dbReference type="EMBL" id="JRMP02000010">
    <property type="protein sequence ID" value="TLD94138.1"/>
    <property type="molecule type" value="Genomic_DNA"/>
</dbReference>
<dbReference type="GO" id="GO:0051205">
    <property type="term" value="P:protein insertion into membrane"/>
    <property type="evidence" value="ECO:0007669"/>
    <property type="project" value="TreeGrafter"/>
</dbReference>
<dbReference type="Proteomes" id="UP000029714">
    <property type="component" value="Unassembled WGS sequence"/>
</dbReference>
<evidence type="ECO:0000313" key="9">
    <source>
        <dbReference type="EMBL" id="TLD94138.1"/>
    </source>
</evidence>
<evidence type="ECO:0000256" key="5">
    <source>
        <dbReference type="RuleBase" id="RU003945"/>
    </source>
</evidence>
<dbReference type="GO" id="GO:0005886">
    <property type="term" value="C:plasma membrane"/>
    <property type="evidence" value="ECO:0007669"/>
    <property type="project" value="TreeGrafter"/>
</dbReference>
<feature type="transmembrane region" description="Helical" evidence="6">
    <location>
        <begin position="6"/>
        <end position="22"/>
    </location>
</feature>
<dbReference type="PANTHER" id="PTHR12428:SF65">
    <property type="entry name" value="CYTOCHROME C OXIDASE ASSEMBLY PROTEIN COX18, MITOCHONDRIAL"/>
    <property type="match status" value="1"/>
</dbReference>